<evidence type="ECO:0000313" key="7">
    <source>
        <dbReference type="Proteomes" id="UP000799779"/>
    </source>
</evidence>
<dbReference type="EMBL" id="ML977596">
    <property type="protein sequence ID" value="KAF1999292.1"/>
    <property type="molecule type" value="Genomic_DNA"/>
</dbReference>
<evidence type="ECO:0000313" key="6">
    <source>
        <dbReference type="EMBL" id="KAF1999292.1"/>
    </source>
</evidence>
<evidence type="ECO:0000256" key="1">
    <source>
        <dbReference type="ARBA" id="ARBA00009199"/>
    </source>
</evidence>
<feature type="active site" description="Charge relay system" evidence="3">
    <location>
        <position position="188"/>
    </location>
</feature>
<keyword evidence="7" id="KW-1185">Reference proteome</keyword>
<accession>A0A6A5WC92</accession>
<keyword evidence="2" id="KW-0378">Hydrolase</keyword>
<feature type="active site" description="Charge relay system" evidence="3">
    <location>
        <position position="113"/>
    </location>
</feature>
<dbReference type="PANTHER" id="PTHR46072:SF2">
    <property type="entry name" value="AMIDASE (EUROFUNG)"/>
    <property type="match status" value="1"/>
</dbReference>
<dbReference type="SUPFAM" id="SSF75304">
    <property type="entry name" value="Amidase signature (AS) enzymes"/>
    <property type="match status" value="1"/>
</dbReference>
<sequence>MADHISNTAPWLQIVQKKRQIRDDNIQNYLETQFPAVEPQPSRDIAISDNVQEILLDISSGAVTAEALCSAVMFRLTEILFDDASVRARELDRFFQEHGRLVGPLHGVPMTLKDQFDVQGHDSTLGYVGRAFKPAPEDCVLVALLRQMGALIIAKSNLPQSIMWCETENPLWGLTVHPTNPSFTPGGSTGGEGTLLSLQGSVVGWGTDIGGSIRIPSHMLGLYGLKPSNTRLPYHGVSVSTEGQEHVPSVIGPMTRSIESLSYVCKAVIDAAPWKLDPKCCPLPWRSEMYEEVQSRPLVIGIMRDDGVVRPHPPVSRVLEAAARRLAAAGHEIVPWTPGTLHQECIDIMDQYYTADGGEDIRRDMEVAGEPYIPHVEGIVNRGKPISVYAYWQLNKQKVAAQKRFLDMWNATLSAKTGKAIDILLSPVMPHSAVPHRKCRWVGYTKVFNFVDYPAVVLPAGQVSKDLDAENTAQMGSYEPRNALDGWNRDLFDLDTMDGMPIGLQIVARRLEEEKVLGAAQVVDKVLKATSTP</sequence>
<dbReference type="Pfam" id="PF01425">
    <property type="entry name" value="Amidase"/>
    <property type="match status" value="1"/>
</dbReference>
<dbReference type="OrthoDB" id="6428749at2759"/>
<feature type="active site" description="Acyl-ester intermediate" evidence="3">
    <location>
        <position position="212"/>
    </location>
</feature>
<dbReference type="Gene3D" id="3.90.1300.10">
    <property type="entry name" value="Amidase signature (AS) domain"/>
    <property type="match status" value="1"/>
</dbReference>
<name>A0A6A5WC92_9PLEO</name>
<feature type="binding site" evidence="4">
    <location>
        <position position="162"/>
    </location>
    <ligand>
        <name>substrate</name>
    </ligand>
</feature>
<dbReference type="PIRSF" id="PIRSF001221">
    <property type="entry name" value="Amidase_fungi"/>
    <property type="match status" value="1"/>
</dbReference>
<evidence type="ECO:0000256" key="2">
    <source>
        <dbReference type="ARBA" id="ARBA00022801"/>
    </source>
</evidence>
<gene>
    <name evidence="6" type="ORF">P154DRAFT_437460</name>
</gene>
<reference evidence="6" key="1">
    <citation type="journal article" date="2020" name="Stud. Mycol.">
        <title>101 Dothideomycetes genomes: a test case for predicting lifestyles and emergence of pathogens.</title>
        <authorList>
            <person name="Haridas S."/>
            <person name="Albert R."/>
            <person name="Binder M."/>
            <person name="Bloem J."/>
            <person name="Labutti K."/>
            <person name="Salamov A."/>
            <person name="Andreopoulos B."/>
            <person name="Baker S."/>
            <person name="Barry K."/>
            <person name="Bills G."/>
            <person name="Bluhm B."/>
            <person name="Cannon C."/>
            <person name="Castanera R."/>
            <person name="Culley D."/>
            <person name="Daum C."/>
            <person name="Ezra D."/>
            <person name="Gonzalez J."/>
            <person name="Henrissat B."/>
            <person name="Kuo A."/>
            <person name="Liang C."/>
            <person name="Lipzen A."/>
            <person name="Lutzoni F."/>
            <person name="Magnuson J."/>
            <person name="Mondo S."/>
            <person name="Nolan M."/>
            <person name="Ohm R."/>
            <person name="Pangilinan J."/>
            <person name="Park H.-J."/>
            <person name="Ramirez L."/>
            <person name="Alfaro M."/>
            <person name="Sun H."/>
            <person name="Tritt A."/>
            <person name="Yoshinaga Y."/>
            <person name="Zwiers L.-H."/>
            <person name="Turgeon B."/>
            <person name="Goodwin S."/>
            <person name="Spatafora J."/>
            <person name="Crous P."/>
            <person name="Grigoriev I."/>
        </authorList>
    </citation>
    <scope>NUCLEOTIDE SEQUENCE</scope>
    <source>
        <strain evidence="6">CBS 123094</strain>
    </source>
</reference>
<dbReference type="AlphaFoldDB" id="A0A6A5WC92"/>
<feature type="domain" description="Amidase" evidence="5">
    <location>
        <begin position="78"/>
        <end position="517"/>
    </location>
</feature>
<dbReference type="InterPro" id="IPR023631">
    <property type="entry name" value="Amidase_dom"/>
</dbReference>
<dbReference type="InterPro" id="IPR036928">
    <property type="entry name" value="AS_sf"/>
</dbReference>
<dbReference type="Proteomes" id="UP000799779">
    <property type="component" value="Unassembled WGS sequence"/>
</dbReference>
<evidence type="ECO:0000256" key="3">
    <source>
        <dbReference type="PIRSR" id="PIRSR001221-1"/>
    </source>
</evidence>
<dbReference type="PANTHER" id="PTHR46072">
    <property type="entry name" value="AMIDASE-RELATED-RELATED"/>
    <property type="match status" value="1"/>
</dbReference>
<comment type="similarity">
    <text evidence="1">Belongs to the amidase family.</text>
</comment>
<feature type="binding site" evidence="4">
    <location>
        <position position="188"/>
    </location>
    <ligand>
        <name>substrate</name>
    </ligand>
</feature>
<organism evidence="6 7">
    <name type="scientific">Amniculicola lignicola CBS 123094</name>
    <dbReference type="NCBI Taxonomy" id="1392246"/>
    <lineage>
        <taxon>Eukaryota</taxon>
        <taxon>Fungi</taxon>
        <taxon>Dikarya</taxon>
        <taxon>Ascomycota</taxon>
        <taxon>Pezizomycotina</taxon>
        <taxon>Dothideomycetes</taxon>
        <taxon>Pleosporomycetidae</taxon>
        <taxon>Pleosporales</taxon>
        <taxon>Amniculicolaceae</taxon>
        <taxon>Amniculicola</taxon>
    </lineage>
</organism>
<protein>
    <submittedName>
        <fullName evidence="6">Amidase</fullName>
    </submittedName>
</protein>
<dbReference type="GO" id="GO:0016787">
    <property type="term" value="F:hydrolase activity"/>
    <property type="evidence" value="ECO:0007669"/>
    <property type="project" value="UniProtKB-KW"/>
</dbReference>
<proteinExistence type="inferred from homology"/>
<feature type="binding site" evidence="4">
    <location>
        <begin position="209"/>
        <end position="212"/>
    </location>
    <ligand>
        <name>substrate</name>
    </ligand>
</feature>
<evidence type="ECO:0000256" key="4">
    <source>
        <dbReference type="PIRSR" id="PIRSR001221-2"/>
    </source>
</evidence>
<evidence type="ECO:0000259" key="5">
    <source>
        <dbReference type="Pfam" id="PF01425"/>
    </source>
</evidence>